<dbReference type="EMBL" id="JAVRIF010000004">
    <property type="protein sequence ID" value="MDT0603727.1"/>
    <property type="molecule type" value="Genomic_DNA"/>
</dbReference>
<reference evidence="2 3" key="1">
    <citation type="submission" date="2023-09" db="EMBL/GenBank/DDBJ databases">
        <authorList>
            <person name="Rey-Velasco X."/>
        </authorList>
    </citation>
    <scope>NUCLEOTIDE SEQUENCE [LARGE SCALE GENOMIC DNA]</scope>
    <source>
        <strain evidence="2 3">W431</strain>
    </source>
</reference>
<keyword evidence="1" id="KW-0472">Membrane</keyword>
<proteinExistence type="predicted"/>
<name>A0ABU3A0M6_9GAMM</name>
<dbReference type="InterPro" id="IPR036734">
    <property type="entry name" value="Neur_chan_lig-bd_sf"/>
</dbReference>
<dbReference type="Gene3D" id="2.70.170.10">
    <property type="entry name" value="Neurotransmitter-gated ion-channel ligand-binding domain"/>
    <property type="match status" value="1"/>
</dbReference>
<feature type="transmembrane region" description="Helical" evidence="1">
    <location>
        <begin position="286"/>
        <end position="307"/>
    </location>
</feature>
<dbReference type="RefSeq" id="WP_311580501.1">
    <property type="nucleotide sequence ID" value="NZ_JAVRIF010000004.1"/>
</dbReference>
<feature type="transmembrane region" description="Helical" evidence="1">
    <location>
        <begin position="363"/>
        <end position="382"/>
    </location>
</feature>
<sequence length="383" mass="44559">MPTSNITNISQQALWRISYTLSITFLVIIVLTWLHVDNHYKPNIDQLSTTELAQENLIKKLQNTAHPSEQEFTFIPTGVFIQALAFSSSNDVSVSGYIWQKFPDSIDQPQEVKPSFIFPEQVEGSEMELQYQQMVEDGTVYGWSFNVVLRQKFNYLDYPLDHKTVWIRISPSISERNLVFTPALENYKSTENGQSFGIEDNLVLGDWQVDETFFDYKSIHYDTNFGTSFKSQQYEYPELYFNIVLKRKFLNAFIINLVPLLTVATLLFAVLMTITAEPKKRETLGFNFTGVISIVSALFFVVLIAHIQLREQFSEDGIVYIEYFFLLMYFTMVMLIMNTYFFSRGKDVTLKWIMAEDNLLPKLCFWPFTLGVMTLITLIKFVF</sequence>
<evidence type="ECO:0008006" key="4">
    <source>
        <dbReference type="Google" id="ProtNLM"/>
    </source>
</evidence>
<keyword evidence="1" id="KW-0812">Transmembrane</keyword>
<gene>
    <name evidence="2" type="ORF">RM573_08990</name>
</gene>
<accession>A0ABU3A0M6</accession>
<comment type="caution">
    <text evidence="2">The sequence shown here is derived from an EMBL/GenBank/DDBJ whole genome shotgun (WGS) entry which is preliminary data.</text>
</comment>
<evidence type="ECO:0000313" key="3">
    <source>
        <dbReference type="Proteomes" id="UP001266357"/>
    </source>
</evidence>
<keyword evidence="1" id="KW-1133">Transmembrane helix</keyword>
<evidence type="ECO:0000256" key="1">
    <source>
        <dbReference type="SAM" id="Phobius"/>
    </source>
</evidence>
<feature type="transmembrane region" description="Helical" evidence="1">
    <location>
        <begin position="319"/>
        <end position="343"/>
    </location>
</feature>
<dbReference type="Proteomes" id="UP001266357">
    <property type="component" value="Unassembled WGS sequence"/>
</dbReference>
<evidence type="ECO:0000313" key="2">
    <source>
        <dbReference type="EMBL" id="MDT0603727.1"/>
    </source>
</evidence>
<feature type="transmembrane region" description="Helical" evidence="1">
    <location>
        <begin position="13"/>
        <end position="34"/>
    </location>
</feature>
<feature type="transmembrane region" description="Helical" evidence="1">
    <location>
        <begin position="249"/>
        <end position="274"/>
    </location>
</feature>
<keyword evidence="3" id="KW-1185">Reference proteome</keyword>
<organism evidence="2 3">
    <name type="scientific">Thalassotalea castellviae</name>
    <dbReference type="NCBI Taxonomy" id="3075612"/>
    <lineage>
        <taxon>Bacteria</taxon>
        <taxon>Pseudomonadati</taxon>
        <taxon>Pseudomonadota</taxon>
        <taxon>Gammaproteobacteria</taxon>
        <taxon>Alteromonadales</taxon>
        <taxon>Colwelliaceae</taxon>
        <taxon>Thalassotalea</taxon>
    </lineage>
</organism>
<protein>
    <recommendedName>
        <fullName evidence="4">Neurotransmitter-gated ion-channel ligand-binding domain-containing protein</fullName>
    </recommendedName>
</protein>